<feature type="signal peptide" evidence="1">
    <location>
        <begin position="1"/>
        <end position="23"/>
    </location>
</feature>
<accession>C3X4A3</accession>
<comment type="caution">
    <text evidence="2">The sequence shown here is derived from an EMBL/GenBank/DDBJ whole genome shotgun (WGS) entry which is preliminary data.</text>
</comment>
<evidence type="ECO:0000256" key="1">
    <source>
        <dbReference type="SAM" id="SignalP"/>
    </source>
</evidence>
<proteinExistence type="predicted"/>
<dbReference type="Proteomes" id="UP000003973">
    <property type="component" value="Unassembled WGS sequence"/>
</dbReference>
<dbReference type="AlphaFoldDB" id="C3X4A3"/>
<dbReference type="EMBL" id="ACDP02000007">
    <property type="protein sequence ID" value="EEO28039.1"/>
    <property type="molecule type" value="Genomic_DNA"/>
</dbReference>
<gene>
    <name evidence="2" type="ORF">OFAG_01192</name>
</gene>
<protein>
    <submittedName>
        <fullName evidence="2">Uncharacterized protein</fullName>
    </submittedName>
</protein>
<evidence type="ECO:0000313" key="3">
    <source>
        <dbReference type="Proteomes" id="UP000003973"/>
    </source>
</evidence>
<dbReference type="HOGENOM" id="CLU_2524364_0_0_4"/>
<name>C3X4A3_9BURK</name>
<evidence type="ECO:0000313" key="2">
    <source>
        <dbReference type="EMBL" id="EEO28039.1"/>
    </source>
</evidence>
<keyword evidence="1" id="KW-0732">Signal</keyword>
<feature type="chain" id="PRO_5002933720" evidence="1">
    <location>
        <begin position="24"/>
        <end position="84"/>
    </location>
</feature>
<organism evidence="2 3">
    <name type="scientific">Oxalobacter paraformigenes</name>
    <dbReference type="NCBI Taxonomy" id="556268"/>
    <lineage>
        <taxon>Bacteria</taxon>
        <taxon>Pseudomonadati</taxon>
        <taxon>Pseudomonadota</taxon>
        <taxon>Betaproteobacteria</taxon>
        <taxon>Burkholderiales</taxon>
        <taxon>Oxalobacteraceae</taxon>
        <taxon>Oxalobacter</taxon>
    </lineage>
</organism>
<keyword evidence="3" id="KW-1185">Reference proteome</keyword>
<sequence>MSKRMKGLLVLLALAGFAGLATAGTPSPEVYGFRIEKINKDDDAYRYGNLYLLTGPGGKEQYIIVRDVSGAVAIVRREPAKAGK</sequence>
<reference evidence="2" key="1">
    <citation type="submission" date="2011-10" db="EMBL/GenBank/DDBJ databases">
        <title>The Genome Sequence of Oxalobacter formigenes HOxBLS.</title>
        <authorList>
            <consortium name="The Broad Institute Genome Sequencing Platform"/>
            <person name="Earl A."/>
            <person name="Ward D."/>
            <person name="Feldgarden M."/>
            <person name="Gevers D."/>
            <person name="Allison M.J."/>
            <person name="Humphrey S."/>
            <person name="Young S.K."/>
            <person name="Zeng Q."/>
            <person name="Gargeya S."/>
            <person name="Fitzgerald M."/>
            <person name="Haas B."/>
            <person name="Abouelleil A."/>
            <person name="Alvarado L."/>
            <person name="Arachchi H.M."/>
            <person name="Berlin A."/>
            <person name="Brown A."/>
            <person name="Chapman S.B."/>
            <person name="Chen Z."/>
            <person name="Dunbar C."/>
            <person name="Freedman E."/>
            <person name="Gearin G."/>
            <person name="Goldberg J."/>
            <person name="Griggs A."/>
            <person name="Gujja S."/>
            <person name="Heiman D."/>
            <person name="Howarth C."/>
            <person name="Larson L."/>
            <person name="Lui A."/>
            <person name="MacDonald P.J.P."/>
            <person name="Montmayeur A."/>
            <person name="Murphy C."/>
            <person name="Neiman D."/>
            <person name="Pearson M."/>
            <person name="Priest M."/>
            <person name="Roberts A."/>
            <person name="Saif S."/>
            <person name="Shea T."/>
            <person name="Shenoy N."/>
            <person name="Sisk P."/>
            <person name="Stolte C."/>
            <person name="Sykes S."/>
            <person name="Wortman J."/>
            <person name="Nusbaum C."/>
            <person name="Birren B."/>
        </authorList>
    </citation>
    <scope>NUCLEOTIDE SEQUENCE [LARGE SCALE GENOMIC DNA]</scope>
    <source>
        <strain evidence="2">HOxBLS</strain>
    </source>
</reference>
<dbReference type="RefSeq" id="WP_005877450.1">
    <property type="nucleotide sequence ID" value="NZ_CABMNL010000001.1"/>
</dbReference>